<feature type="transmembrane region" description="Helical" evidence="1">
    <location>
        <begin position="20"/>
        <end position="44"/>
    </location>
</feature>
<sequence length="78" mass="8126">GSLCSTPATLAPPVLVCVSLATLAACAPSSLLLVFGYFCVLLATFKPTNQAHLTPACVCVCACLYSFILKPYSFPLDP</sequence>
<keyword evidence="1" id="KW-0472">Membrane</keyword>
<feature type="non-terminal residue" evidence="3">
    <location>
        <position position="1"/>
    </location>
</feature>
<evidence type="ECO:0000313" key="4">
    <source>
        <dbReference type="Proteomes" id="UP001153365"/>
    </source>
</evidence>
<name>A0AAV0B8E7_PHAPC</name>
<dbReference type="EMBL" id="CALTRL010000595">
    <property type="protein sequence ID" value="CAH7668743.1"/>
    <property type="molecule type" value="Genomic_DNA"/>
</dbReference>
<accession>A0AAV0B8E7</accession>
<evidence type="ECO:0000313" key="2">
    <source>
        <dbReference type="EMBL" id="CAH7668743.1"/>
    </source>
</evidence>
<proteinExistence type="predicted"/>
<gene>
    <name evidence="3" type="ORF">PPACK8108_LOCUS15812</name>
    <name evidence="2" type="ORF">PPACK8108_LOCUS3285</name>
</gene>
<reference evidence="3" key="1">
    <citation type="submission" date="2022-06" db="EMBL/GenBank/DDBJ databases">
        <authorList>
            <consortium name="SYNGENTA / RWTH Aachen University"/>
        </authorList>
    </citation>
    <scope>NUCLEOTIDE SEQUENCE</scope>
</reference>
<dbReference type="Proteomes" id="UP001153365">
    <property type="component" value="Unassembled WGS sequence"/>
</dbReference>
<evidence type="ECO:0000256" key="1">
    <source>
        <dbReference type="SAM" id="Phobius"/>
    </source>
</evidence>
<keyword evidence="1" id="KW-0812">Transmembrane</keyword>
<evidence type="ECO:0000313" key="3">
    <source>
        <dbReference type="EMBL" id="CAH7682740.1"/>
    </source>
</evidence>
<dbReference type="EMBL" id="CALTRL010004260">
    <property type="protein sequence ID" value="CAH7682740.1"/>
    <property type="molecule type" value="Genomic_DNA"/>
</dbReference>
<protein>
    <submittedName>
        <fullName evidence="3">Uncharacterized protein</fullName>
    </submittedName>
</protein>
<dbReference type="AlphaFoldDB" id="A0AAV0B8E7"/>
<feature type="transmembrane region" description="Helical" evidence="1">
    <location>
        <begin position="51"/>
        <end position="68"/>
    </location>
</feature>
<keyword evidence="1" id="KW-1133">Transmembrane helix</keyword>
<organism evidence="3 4">
    <name type="scientific">Phakopsora pachyrhizi</name>
    <name type="common">Asian soybean rust disease fungus</name>
    <dbReference type="NCBI Taxonomy" id="170000"/>
    <lineage>
        <taxon>Eukaryota</taxon>
        <taxon>Fungi</taxon>
        <taxon>Dikarya</taxon>
        <taxon>Basidiomycota</taxon>
        <taxon>Pucciniomycotina</taxon>
        <taxon>Pucciniomycetes</taxon>
        <taxon>Pucciniales</taxon>
        <taxon>Phakopsoraceae</taxon>
        <taxon>Phakopsora</taxon>
    </lineage>
</organism>
<keyword evidence="4" id="KW-1185">Reference proteome</keyword>
<comment type="caution">
    <text evidence="3">The sequence shown here is derived from an EMBL/GenBank/DDBJ whole genome shotgun (WGS) entry which is preliminary data.</text>
</comment>